<sequence length="127" mass="14744">MRLFLVILCCLFFFSCTKPGNINQFRTGTFKTHLDDSDVTSIAYRNDTIQIELYNKVKDTFVIKWTSNFEYELTKLNPKTQLDSTPFIVKIAKIKENSYSFLAHYKGSNFKQKGTAIKISDTENFSQ</sequence>
<dbReference type="OrthoDB" id="1202013at2"/>
<dbReference type="GO" id="GO:0016853">
    <property type="term" value="F:isomerase activity"/>
    <property type="evidence" value="ECO:0007669"/>
    <property type="project" value="UniProtKB-KW"/>
</dbReference>
<dbReference type="Proteomes" id="UP000270856">
    <property type="component" value="Unassembled WGS sequence"/>
</dbReference>
<evidence type="ECO:0000256" key="1">
    <source>
        <dbReference type="SAM" id="SignalP"/>
    </source>
</evidence>
<organism evidence="2 3">
    <name type="scientific">Aureibaculum marinum</name>
    <dbReference type="NCBI Taxonomy" id="2487930"/>
    <lineage>
        <taxon>Bacteria</taxon>
        <taxon>Pseudomonadati</taxon>
        <taxon>Bacteroidota</taxon>
        <taxon>Flavobacteriia</taxon>
        <taxon>Flavobacteriales</taxon>
        <taxon>Flavobacteriaceae</taxon>
        <taxon>Aureibaculum</taxon>
    </lineage>
</organism>
<name>A0A3N4NWW5_9FLAO</name>
<proteinExistence type="predicted"/>
<gene>
    <name evidence="2" type="ORF">EGM88_00555</name>
</gene>
<feature type="signal peptide" evidence="1">
    <location>
        <begin position="1"/>
        <end position="20"/>
    </location>
</feature>
<dbReference type="RefSeq" id="WP_123895931.1">
    <property type="nucleotide sequence ID" value="NZ_RPFJ01000001.1"/>
</dbReference>
<protein>
    <submittedName>
        <fullName evidence="2">DNA topoisomerase IV</fullName>
    </submittedName>
</protein>
<feature type="chain" id="PRO_5018167099" evidence="1">
    <location>
        <begin position="21"/>
        <end position="127"/>
    </location>
</feature>
<keyword evidence="1" id="KW-0732">Signal</keyword>
<dbReference type="PROSITE" id="PS51257">
    <property type="entry name" value="PROKAR_LIPOPROTEIN"/>
    <property type="match status" value="1"/>
</dbReference>
<accession>A0A3N4NWW5</accession>
<keyword evidence="2" id="KW-0413">Isomerase</keyword>
<evidence type="ECO:0000313" key="3">
    <source>
        <dbReference type="Proteomes" id="UP000270856"/>
    </source>
</evidence>
<reference evidence="2 3" key="1">
    <citation type="submission" date="2018-11" db="EMBL/GenBank/DDBJ databases">
        <title>Aureibaculum marinum gen. nov., sp. nov., a member of the family Flavobacteriaceae isolated from the Bohai Sea.</title>
        <authorList>
            <person name="Ji X."/>
        </authorList>
    </citation>
    <scope>NUCLEOTIDE SEQUENCE [LARGE SCALE GENOMIC DNA]</scope>
    <source>
        <strain evidence="2 3">BH-SD17</strain>
    </source>
</reference>
<keyword evidence="3" id="KW-1185">Reference proteome</keyword>
<comment type="caution">
    <text evidence="2">The sequence shown here is derived from an EMBL/GenBank/DDBJ whole genome shotgun (WGS) entry which is preliminary data.</text>
</comment>
<dbReference type="EMBL" id="RPFJ01000001">
    <property type="protein sequence ID" value="RPE00873.1"/>
    <property type="molecule type" value="Genomic_DNA"/>
</dbReference>
<dbReference type="AlphaFoldDB" id="A0A3N4NWW5"/>
<evidence type="ECO:0000313" key="2">
    <source>
        <dbReference type="EMBL" id="RPE00873.1"/>
    </source>
</evidence>